<dbReference type="InterPro" id="IPR041107">
    <property type="entry name" value="Rimk_N"/>
</dbReference>
<dbReference type="Pfam" id="PF18030">
    <property type="entry name" value="Rimk_N"/>
    <property type="match status" value="1"/>
</dbReference>
<reference evidence="11 12" key="1">
    <citation type="submission" date="2019-08" db="EMBL/GenBank/DDBJ databases">
        <title>Parahaliea maris sp. nov., isolated from the surface seawater.</title>
        <authorList>
            <person name="Liu Y."/>
        </authorList>
    </citation>
    <scope>NUCLEOTIDE SEQUENCE [LARGE SCALE GENOMIC DNA]</scope>
    <source>
        <strain evidence="11 12">S2-26</strain>
    </source>
</reference>
<keyword evidence="11" id="KW-0689">Ribosomal protein</keyword>
<feature type="binding site" evidence="9">
    <location>
        <begin position="215"/>
        <end position="217"/>
    </location>
    <ligand>
        <name>ATP</name>
        <dbReference type="ChEBI" id="CHEBI:30616"/>
    </ligand>
</feature>
<dbReference type="Gene3D" id="3.30.1490.20">
    <property type="entry name" value="ATP-grasp fold, A domain"/>
    <property type="match status" value="1"/>
</dbReference>
<dbReference type="FunFam" id="3.30.470.20:FF:000058">
    <property type="entry name" value="Alpha-aminoadipate--LysW ligase LysX protein"/>
    <property type="match status" value="1"/>
</dbReference>
<dbReference type="RefSeq" id="WP_148065264.1">
    <property type="nucleotide sequence ID" value="NZ_VRYZ01000007.1"/>
</dbReference>
<evidence type="ECO:0000256" key="8">
    <source>
        <dbReference type="ARBA" id="ARBA00023211"/>
    </source>
</evidence>
<evidence type="ECO:0000256" key="9">
    <source>
        <dbReference type="HAMAP-Rule" id="MF_01552"/>
    </source>
</evidence>
<dbReference type="InterPro" id="IPR011761">
    <property type="entry name" value="ATP-grasp"/>
</dbReference>
<dbReference type="EMBL" id="VRYZ01000007">
    <property type="protein sequence ID" value="TXS90002.1"/>
    <property type="molecule type" value="Genomic_DNA"/>
</dbReference>
<comment type="similarity">
    <text evidence="9">Belongs to the RimK family.</text>
</comment>
<evidence type="ECO:0000256" key="1">
    <source>
        <dbReference type="ARBA" id="ARBA00001936"/>
    </source>
</evidence>
<dbReference type="GO" id="GO:0006412">
    <property type="term" value="P:translation"/>
    <property type="evidence" value="ECO:0007669"/>
    <property type="project" value="UniProtKB-KW"/>
</dbReference>
<feature type="binding site" evidence="9">
    <location>
        <begin position="182"/>
        <end position="183"/>
    </location>
    <ligand>
        <name>ATP</name>
        <dbReference type="ChEBI" id="CHEBI:30616"/>
    </ligand>
</feature>
<dbReference type="Gene3D" id="3.30.470.20">
    <property type="entry name" value="ATP-grasp fold, B domain"/>
    <property type="match status" value="1"/>
</dbReference>
<dbReference type="GO" id="GO:0005524">
    <property type="term" value="F:ATP binding"/>
    <property type="evidence" value="ECO:0007669"/>
    <property type="project" value="UniProtKB-UniRule"/>
</dbReference>
<dbReference type="PANTHER" id="PTHR21621">
    <property type="entry name" value="RIBOSOMAL PROTEIN S6 MODIFICATION PROTEIN"/>
    <property type="match status" value="1"/>
</dbReference>
<feature type="binding site" evidence="9">
    <location>
        <position position="252"/>
    </location>
    <ligand>
        <name>Mn(2+)</name>
        <dbReference type="ChEBI" id="CHEBI:29035"/>
        <label>1</label>
    </ligand>
</feature>
<dbReference type="EC" id="6.3.2.-" evidence="9"/>
<accession>A0A5C8ZQU6</accession>
<keyword evidence="2 9" id="KW-0436">Ligase</keyword>
<feature type="binding site" evidence="9">
    <location>
        <position position="252"/>
    </location>
    <ligand>
        <name>Mg(2+)</name>
        <dbReference type="ChEBI" id="CHEBI:18420"/>
        <label>1</label>
    </ligand>
</feature>
<comment type="caution">
    <text evidence="11">The sequence shown here is derived from an EMBL/GenBank/DDBJ whole genome shotgun (WGS) entry which is preliminary data.</text>
</comment>
<dbReference type="AlphaFoldDB" id="A0A5C8ZQU6"/>
<protein>
    <recommendedName>
        <fullName evidence="9">Probable alpha-L-glutamate ligase</fullName>
        <ecNumber evidence="9">6.3.2.-</ecNumber>
    </recommendedName>
</protein>
<comment type="cofactor">
    <cofactor evidence="9">
        <name>Mg(2+)</name>
        <dbReference type="ChEBI" id="CHEBI:18420"/>
    </cofactor>
    <cofactor evidence="9">
        <name>Mn(2+)</name>
        <dbReference type="ChEBI" id="CHEBI:29035"/>
    </cofactor>
    <text evidence="9">Binds 2 magnesium or manganese ions per subunit.</text>
</comment>
<keyword evidence="8 9" id="KW-0464">Manganese</keyword>
<sequence length="305" mass="33092">MKIGILSRNRNLYSTRRLVEEAQTRGHEVRVIDVLKCYMNITANDPTVYYQRSADQVEPVAFEAVIPRIGASVTAYGCAVLRQFEVGHTYSINESIAITRSRDKLRAHQLLARRGIGQPVTAYAHSARATDHLIESVGGAPLILKLTNSTHGNGVLLAETKKAAEALINAFRGIGSDFLVQEFIKEAGGSDIRCFVVGEKVIAAMQRKASKGEYRSNLHRGGTAEVIKLQPEERRLAIRAAKVMGLDLAGVDILRSAHGPLVIEVNSSPGLEGIETATGINVASKIIDYVEKDSQAGPNKPRGRG</sequence>
<keyword evidence="6 9" id="KW-0460">Magnesium</keyword>
<evidence type="ECO:0000256" key="5">
    <source>
        <dbReference type="ARBA" id="ARBA00022840"/>
    </source>
</evidence>
<dbReference type="Proteomes" id="UP000321933">
    <property type="component" value="Unassembled WGS sequence"/>
</dbReference>
<dbReference type="PROSITE" id="PS50975">
    <property type="entry name" value="ATP_GRASP"/>
    <property type="match status" value="1"/>
</dbReference>
<keyword evidence="11" id="KW-0687">Ribonucleoprotein</keyword>
<keyword evidence="3 9" id="KW-0479">Metal-binding</keyword>
<keyword evidence="12" id="KW-1185">Reference proteome</keyword>
<feature type="binding site" evidence="9">
    <location>
        <position position="264"/>
    </location>
    <ligand>
        <name>Mg(2+)</name>
        <dbReference type="ChEBI" id="CHEBI:18420"/>
        <label>1</label>
    </ligand>
</feature>
<feature type="domain" description="ATP-grasp" evidence="10">
    <location>
        <begin position="108"/>
        <end position="291"/>
    </location>
</feature>
<keyword evidence="7 9" id="KW-0648">Protein biosynthesis</keyword>
<evidence type="ECO:0000313" key="11">
    <source>
        <dbReference type="EMBL" id="TXS90002.1"/>
    </source>
</evidence>
<proteinExistence type="inferred from homology"/>
<dbReference type="InterPro" id="IPR013651">
    <property type="entry name" value="ATP-grasp_RimK-type"/>
</dbReference>
<dbReference type="OrthoDB" id="3865600at2"/>
<keyword evidence="4 9" id="KW-0547">Nucleotide-binding</keyword>
<feature type="binding site" evidence="9">
    <location>
        <position position="266"/>
    </location>
    <ligand>
        <name>Mg(2+)</name>
        <dbReference type="ChEBI" id="CHEBI:18420"/>
        <label>2</label>
    </ligand>
</feature>
<evidence type="ECO:0000256" key="4">
    <source>
        <dbReference type="ARBA" id="ARBA00022741"/>
    </source>
</evidence>
<dbReference type="InterPro" id="IPR023533">
    <property type="entry name" value="RimK"/>
</dbReference>
<dbReference type="GO" id="GO:0046872">
    <property type="term" value="F:metal ion binding"/>
    <property type="evidence" value="ECO:0007669"/>
    <property type="project" value="UniProtKB-KW"/>
</dbReference>
<dbReference type="PANTHER" id="PTHR21621:SF7">
    <property type="entry name" value="RIBOSOMAL PROTEIN BS6--L-GLUTAMATE LIGASE"/>
    <property type="match status" value="1"/>
</dbReference>
<evidence type="ECO:0000313" key="12">
    <source>
        <dbReference type="Proteomes" id="UP000321933"/>
    </source>
</evidence>
<feature type="binding site" evidence="9">
    <location>
        <position position="264"/>
    </location>
    <ligand>
        <name>Mg(2+)</name>
        <dbReference type="ChEBI" id="CHEBI:18420"/>
        <label>2</label>
    </ligand>
</feature>
<dbReference type="Gene3D" id="3.40.50.20">
    <property type="match status" value="1"/>
</dbReference>
<dbReference type="HAMAP" id="MF_01552">
    <property type="entry name" value="RimK"/>
    <property type="match status" value="1"/>
</dbReference>
<dbReference type="NCBIfam" id="TIGR00768">
    <property type="entry name" value="rimK_fam"/>
    <property type="match status" value="1"/>
</dbReference>
<keyword evidence="5 9" id="KW-0067">ATP-binding</keyword>
<dbReference type="GO" id="GO:0005737">
    <property type="term" value="C:cytoplasm"/>
    <property type="evidence" value="ECO:0007669"/>
    <property type="project" value="TreeGrafter"/>
</dbReference>
<feature type="binding site" evidence="9">
    <location>
        <position position="266"/>
    </location>
    <ligand>
        <name>Mn(2+)</name>
        <dbReference type="ChEBI" id="CHEBI:29035"/>
        <label>2</label>
    </ligand>
</feature>
<dbReference type="SUPFAM" id="SSF56059">
    <property type="entry name" value="Glutathione synthetase ATP-binding domain-like"/>
    <property type="match status" value="1"/>
</dbReference>
<name>A0A5C8ZQU6_9GAMM</name>
<dbReference type="Pfam" id="PF08443">
    <property type="entry name" value="RimK"/>
    <property type="match status" value="1"/>
</dbReference>
<evidence type="ECO:0000256" key="3">
    <source>
        <dbReference type="ARBA" id="ARBA00022723"/>
    </source>
</evidence>
<feature type="binding site" evidence="9">
    <location>
        <position position="264"/>
    </location>
    <ligand>
        <name>Mn(2+)</name>
        <dbReference type="ChEBI" id="CHEBI:29035"/>
        <label>2</label>
    </ligand>
</feature>
<organism evidence="11 12">
    <name type="scientific">Parahaliea aestuarii</name>
    <dbReference type="NCBI Taxonomy" id="1852021"/>
    <lineage>
        <taxon>Bacteria</taxon>
        <taxon>Pseudomonadati</taxon>
        <taxon>Pseudomonadota</taxon>
        <taxon>Gammaproteobacteria</taxon>
        <taxon>Cellvibrionales</taxon>
        <taxon>Halieaceae</taxon>
        <taxon>Parahaliea</taxon>
    </lineage>
</organism>
<evidence type="ECO:0000256" key="7">
    <source>
        <dbReference type="ARBA" id="ARBA00022917"/>
    </source>
</evidence>
<evidence type="ECO:0000256" key="2">
    <source>
        <dbReference type="ARBA" id="ARBA00022598"/>
    </source>
</evidence>
<comment type="cofactor">
    <cofactor evidence="1">
        <name>Mn(2+)</name>
        <dbReference type="ChEBI" id="CHEBI:29035"/>
    </cofactor>
</comment>
<feature type="binding site" evidence="9">
    <location>
        <position position="191"/>
    </location>
    <ligand>
        <name>ATP</name>
        <dbReference type="ChEBI" id="CHEBI:30616"/>
    </ligand>
</feature>
<evidence type="ECO:0000256" key="6">
    <source>
        <dbReference type="ARBA" id="ARBA00022842"/>
    </source>
</evidence>
<gene>
    <name evidence="9 11" type="primary">rimK</name>
    <name evidence="11" type="ORF">FVW59_15445</name>
</gene>
<dbReference type="GO" id="GO:0018169">
    <property type="term" value="F:ribosomal S6-glutamic acid ligase activity"/>
    <property type="evidence" value="ECO:0007669"/>
    <property type="project" value="TreeGrafter"/>
</dbReference>
<evidence type="ECO:0000259" key="10">
    <source>
        <dbReference type="PROSITE" id="PS50975"/>
    </source>
</evidence>
<dbReference type="GO" id="GO:0009432">
    <property type="term" value="P:SOS response"/>
    <property type="evidence" value="ECO:0007669"/>
    <property type="project" value="TreeGrafter"/>
</dbReference>
<dbReference type="NCBIfam" id="NF007764">
    <property type="entry name" value="PRK10446.1"/>
    <property type="match status" value="1"/>
</dbReference>
<dbReference type="GO" id="GO:0005840">
    <property type="term" value="C:ribosome"/>
    <property type="evidence" value="ECO:0007669"/>
    <property type="project" value="UniProtKB-KW"/>
</dbReference>
<feature type="binding site" evidence="9">
    <location>
        <position position="264"/>
    </location>
    <ligand>
        <name>Mn(2+)</name>
        <dbReference type="ChEBI" id="CHEBI:29035"/>
        <label>1</label>
    </ligand>
</feature>
<dbReference type="InterPro" id="IPR004666">
    <property type="entry name" value="Rp_bS6_RimK/Lys_biosynth_LsyX"/>
</dbReference>
<dbReference type="InterPro" id="IPR013815">
    <property type="entry name" value="ATP_grasp_subdomain_1"/>
</dbReference>
<feature type="binding site" evidence="9">
    <location>
        <position position="145"/>
    </location>
    <ligand>
        <name>ATP</name>
        <dbReference type="ChEBI" id="CHEBI:30616"/>
    </ligand>
</feature>